<evidence type="ECO:0000313" key="2">
    <source>
        <dbReference type="Proteomes" id="UP000078512"/>
    </source>
</evidence>
<gene>
    <name evidence="1" type="ORF">K457DRAFT_142315</name>
</gene>
<dbReference type="AlphaFoldDB" id="A0A197JFI1"/>
<keyword evidence="2" id="KW-1185">Reference proteome</keyword>
<protein>
    <submittedName>
        <fullName evidence="1">Uncharacterized protein</fullName>
    </submittedName>
</protein>
<proteinExistence type="predicted"/>
<sequence length="88" mass="9602">MKGGVGGLKAKNRSFALLLTPRWGGGGHKATKEAEGEKIDVNEREKIVKEGEGGESIDIFQRQKGMKTSLSCLATARSNKNKRKRESD</sequence>
<accession>A0A197JFI1</accession>
<dbReference type="EMBL" id="KV442105">
    <property type="protein sequence ID" value="OAQ23932.1"/>
    <property type="molecule type" value="Genomic_DNA"/>
</dbReference>
<evidence type="ECO:0000313" key="1">
    <source>
        <dbReference type="EMBL" id="OAQ23932.1"/>
    </source>
</evidence>
<dbReference type="Proteomes" id="UP000078512">
    <property type="component" value="Unassembled WGS sequence"/>
</dbReference>
<reference evidence="1 2" key="1">
    <citation type="submission" date="2016-05" db="EMBL/GenBank/DDBJ databases">
        <title>Genome sequencing reveals origins of a unique bacterial endosymbiosis in the earliest lineages of terrestrial Fungi.</title>
        <authorList>
            <consortium name="DOE Joint Genome Institute"/>
            <person name="Uehling J."/>
            <person name="Gryganskyi A."/>
            <person name="Hameed K."/>
            <person name="Tschaplinski T."/>
            <person name="Misztal P."/>
            <person name="Wu S."/>
            <person name="Desiro A."/>
            <person name="Vande Pol N."/>
            <person name="Du Z.-Y."/>
            <person name="Zienkiewicz A."/>
            <person name="Zienkiewicz K."/>
            <person name="Morin E."/>
            <person name="Tisserant E."/>
            <person name="Splivallo R."/>
            <person name="Hainaut M."/>
            <person name="Henrissat B."/>
            <person name="Ohm R."/>
            <person name="Kuo A."/>
            <person name="Yan J."/>
            <person name="Lipzen A."/>
            <person name="Nolan M."/>
            <person name="Labutti K."/>
            <person name="Barry K."/>
            <person name="Goldstein A."/>
            <person name="Labbe J."/>
            <person name="Schadt C."/>
            <person name="Tuskan G."/>
            <person name="Grigoriev I."/>
            <person name="Martin F."/>
            <person name="Vilgalys R."/>
            <person name="Bonito G."/>
        </authorList>
    </citation>
    <scope>NUCLEOTIDE SEQUENCE [LARGE SCALE GENOMIC DNA]</scope>
    <source>
        <strain evidence="1 2">AG-77</strain>
    </source>
</reference>
<name>A0A197JFI1_9FUNG</name>
<organism evidence="1 2">
    <name type="scientific">Linnemannia elongata AG-77</name>
    <dbReference type="NCBI Taxonomy" id="1314771"/>
    <lineage>
        <taxon>Eukaryota</taxon>
        <taxon>Fungi</taxon>
        <taxon>Fungi incertae sedis</taxon>
        <taxon>Mucoromycota</taxon>
        <taxon>Mortierellomycotina</taxon>
        <taxon>Mortierellomycetes</taxon>
        <taxon>Mortierellales</taxon>
        <taxon>Mortierellaceae</taxon>
        <taxon>Linnemannia</taxon>
    </lineage>
</organism>